<dbReference type="PANTHER" id="PTHR14097">
    <property type="entry name" value="OXIDOREDUCTASE HTATIP2"/>
    <property type="match status" value="1"/>
</dbReference>
<organism evidence="2 3">
    <name type="scientific">Halpernia frigidisoli</name>
    <dbReference type="NCBI Taxonomy" id="1125876"/>
    <lineage>
        <taxon>Bacteria</taxon>
        <taxon>Pseudomonadati</taxon>
        <taxon>Bacteroidota</taxon>
        <taxon>Flavobacteriia</taxon>
        <taxon>Flavobacteriales</taxon>
        <taxon>Weeksellaceae</taxon>
        <taxon>Chryseobacterium group</taxon>
        <taxon>Halpernia</taxon>
    </lineage>
</organism>
<dbReference type="InterPro" id="IPR016040">
    <property type="entry name" value="NAD(P)-bd_dom"/>
</dbReference>
<protein>
    <submittedName>
        <fullName evidence="2">NAD(P)H-binding</fullName>
    </submittedName>
</protein>
<dbReference type="InterPro" id="IPR036291">
    <property type="entry name" value="NAD(P)-bd_dom_sf"/>
</dbReference>
<evidence type="ECO:0000313" key="2">
    <source>
        <dbReference type="EMBL" id="SFI47588.1"/>
    </source>
</evidence>
<keyword evidence="3" id="KW-1185">Reference proteome</keyword>
<feature type="domain" description="NAD(P)-binding" evidence="1">
    <location>
        <begin position="7"/>
        <end position="119"/>
    </location>
</feature>
<reference evidence="2 3" key="1">
    <citation type="submission" date="2016-10" db="EMBL/GenBank/DDBJ databases">
        <authorList>
            <person name="de Groot N.N."/>
        </authorList>
    </citation>
    <scope>NUCLEOTIDE SEQUENCE [LARGE SCALE GENOMIC DNA]</scope>
    <source>
        <strain evidence="2 3">DSM 26000</strain>
    </source>
</reference>
<dbReference type="EMBL" id="FOQT01000005">
    <property type="protein sequence ID" value="SFI47588.1"/>
    <property type="molecule type" value="Genomic_DNA"/>
</dbReference>
<dbReference type="RefSeq" id="WP_090081655.1">
    <property type="nucleotide sequence ID" value="NZ_FOQT01000005.1"/>
</dbReference>
<proteinExistence type="predicted"/>
<dbReference type="PANTHER" id="PTHR14097:SF7">
    <property type="entry name" value="OXIDOREDUCTASE HTATIP2"/>
    <property type="match status" value="1"/>
</dbReference>
<name>A0A1I3IHW7_9FLAO</name>
<gene>
    <name evidence="2" type="ORF">SAMN05443292_2621</name>
</gene>
<dbReference type="Proteomes" id="UP000198931">
    <property type="component" value="Unassembled WGS sequence"/>
</dbReference>
<dbReference type="Gene3D" id="3.40.50.720">
    <property type="entry name" value="NAD(P)-binding Rossmann-like Domain"/>
    <property type="match status" value="1"/>
</dbReference>
<sequence>MKALVLGATGATGKDLTKLLLEDQDFSEVHLFVRNNIKSETKKCKIHVVDFDQPKNWQHLVTGDVAFSCMGTTLKDAGSKEAQRKVDYDYQLNFAEAAKNNGVEDFILVSVYGADSGSKLFYNRIKGELEDAVKKLNFEKTTYFQPGILERKNSERSVEVLSIKALNFVNKLGLFKSQKPLPTSVLAKAMVNAAKIKSKGFSEIKLSAIFNFAEKIK</sequence>
<dbReference type="STRING" id="1125876.SAMN05443292_2621"/>
<evidence type="ECO:0000313" key="3">
    <source>
        <dbReference type="Proteomes" id="UP000198931"/>
    </source>
</evidence>
<accession>A0A1I3IHW7</accession>
<dbReference type="Pfam" id="PF13460">
    <property type="entry name" value="NAD_binding_10"/>
    <property type="match status" value="1"/>
</dbReference>
<dbReference type="SUPFAM" id="SSF51735">
    <property type="entry name" value="NAD(P)-binding Rossmann-fold domains"/>
    <property type="match status" value="1"/>
</dbReference>
<dbReference type="AlphaFoldDB" id="A0A1I3IHW7"/>
<evidence type="ECO:0000259" key="1">
    <source>
        <dbReference type="Pfam" id="PF13460"/>
    </source>
</evidence>
<dbReference type="OrthoDB" id="9798632at2"/>